<feature type="transmembrane region" description="Helical" evidence="1">
    <location>
        <begin position="27"/>
        <end position="50"/>
    </location>
</feature>
<name>A0ABU0GM05_9CELL</name>
<gene>
    <name evidence="2" type="ORF">JO380_002739</name>
</gene>
<reference evidence="2 3" key="1">
    <citation type="submission" date="2023-07" db="EMBL/GenBank/DDBJ databases">
        <title>Sequencing the genomes of 1000 actinobacteria strains.</title>
        <authorList>
            <person name="Klenk H.-P."/>
        </authorList>
    </citation>
    <scope>NUCLEOTIDE SEQUENCE [LARGE SCALE GENOMIC DNA]</scope>
    <source>
        <strain evidence="2 3">DSM 14785</strain>
    </source>
</reference>
<evidence type="ECO:0000256" key="1">
    <source>
        <dbReference type="SAM" id="Phobius"/>
    </source>
</evidence>
<protein>
    <recommendedName>
        <fullName evidence="4">Aromatic ring-opening dioxygenase LigA</fullName>
    </recommendedName>
</protein>
<dbReference type="RefSeq" id="WP_070319849.1">
    <property type="nucleotide sequence ID" value="NZ_JAUSVM010000001.1"/>
</dbReference>
<evidence type="ECO:0000313" key="3">
    <source>
        <dbReference type="Proteomes" id="UP001240250"/>
    </source>
</evidence>
<keyword evidence="1" id="KW-0812">Transmembrane</keyword>
<evidence type="ECO:0000313" key="2">
    <source>
        <dbReference type="EMBL" id="MDQ0426358.1"/>
    </source>
</evidence>
<dbReference type="EMBL" id="JAUSVM010000001">
    <property type="protein sequence ID" value="MDQ0426358.1"/>
    <property type="molecule type" value="Genomic_DNA"/>
</dbReference>
<feature type="transmembrane region" description="Helical" evidence="1">
    <location>
        <begin position="126"/>
        <end position="149"/>
    </location>
</feature>
<keyword evidence="3" id="KW-1185">Reference proteome</keyword>
<proteinExistence type="predicted"/>
<dbReference type="Proteomes" id="UP001240250">
    <property type="component" value="Unassembled WGS sequence"/>
</dbReference>
<comment type="caution">
    <text evidence="2">The sequence shown here is derived from an EMBL/GenBank/DDBJ whole genome shotgun (WGS) entry which is preliminary data.</text>
</comment>
<keyword evidence="1" id="KW-1133">Transmembrane helix</keyword>
<evidence type="ECO:0008006" key="4">
    <source>
        <dbReference type="Google" id="ProtNLM"/>
    </source>
</evidence>
<organism evidence="2 3">
    <name type="scientific">Cellulomonas iranensis</name>
    <dbReference type="NCBI Taxonomy" id="76862"/>
    <lineage>
        <taxon>Bacteria</taxon>
        <taxon>Bacillati</taxon>
        <taxon>Actinomycetota</taxon>
        <taxon>Actinomycetes</taxon>
        <taxon>Micrococcales</taxon>
        <taxon>Cellulomonadaceae</taxon>
        <taxon>Cellulomonas</taxon>
    </lineage>
</organism>
<sequence length="155" mass="15777">MTADVAASTAPRTDDAPGRRNARRVRLLGTLLVALGALMILGGAGAWVAVSQGLASERAMVAEDAPAFAGQQISSPWTAFAQTEAIKGHISAMADGETYATMDQDDPMRDTVAQGTFVRGSLLTSVIAFGVALAVVGTGTGFVLGGFGLRSVAAH</sequence>
<accession>A0ABU0GM05</accession>
<keyword evidence="1" id="KW-0472">Membrane</keyword>